<name>A0ABW9JJC0_9SPHI</name>
<dbReference type="SUPFAM" id="SSF49313">
    <property type="entry name" value="Cadherin-like"/>
    <property type="match status" value="1"/>
</dbReference>
<feature type="domain" description="Fibronectin type-III" evidence="2">
    <location>
        <begin position="253"/>
        <end position="344"/>
    </location>
</feature>
<dbReference type="InterPro" id="IPR003961">
    <property type="entry name" value="FN3_dom"/>
</dbReference>
<dbReference type="EMBL" id="SRMP02000023">
    <property type="protein sequence ID" value="MFN0292355.1"/>
    <property type="molecule type" value="Genomic_DNA"/>
</dbReference>
<organism evidence="3 4">
    <name type="scientific">Pedobacter helvus</name>
    <dbReference type="NCBI Taxonomy" id="2563444"/>
    <lineage>
        <taxon>Bacteria</taxon>
        <taxon>Pseudomonadati</taxon>
        <taxon>Bacteroidota</taxon>
        <taxon>Sphingobacteriia</taxon>
        <taxon>Sphingobacteriales</taxon>
        <taxon>Sphingobacteriaceae</taxon>
        <taxon>Pedobacter</taxon>
    </lineage>
</organism>
<dbReference type="Pfam" id="PF13585">
    <property type="entry name" value="CHU_C"/>
    <property type="match status" value="1"/>
</dbReference>
<accession>A0ABW9JJC0</accession>
<feature type="domain" description="Cadherin" evidence="1">
    <location>
        <begin position="660"/>
        <end position="754"/>
    </location>
</feature>
<dbReference type="InterPro" id="IPR036116">
    <property type="entry name" value="FN3_sf"/>
</dbReference>
<dbReference type="InterPro" id="IPR026341">
    <property type="entry name" value="T9SS_type_B"/>
</dbReference>
<gene>
    <name evidence="3" type="ORF">E5L68_013195</name>
</gene>
<dbReference type="SUPFAM" id="SSF49265">
    <property type="entry name" value="Fibronectin type III"/>
    <property type="match status" value="2"/>
</dbReference>
<protein>
    <submittedName>
        <fullName evidence="3">Gliding motility-associated C-terminal domain-containing protein</fullName>
    </submittedName>
</protein>
<sequence length="1025" mass="109240">MKKFCLIFLLVTAVSLYGWSQSVVVNKIYNATSTFDGDADMVELLVIEDHLDMRGMIIKDLSLPDANTDAGGKYKFNNISLWQDLRKGTTIVLRRLRSQDAGYVEDIDPSDFKLDVILTSSTSNAPYLTPIQANVGGQHLNITNNEIIMIKKDDGTANGGGVAQTIHAFATGNSNTSTYYSQLQTAGVPILYSSATTGTGSFQYPQNPDKAISDYSGAKAAVSSATDRGWGIGFGQNNIDYIASLRVAFVINPPSNLDAVIENGTLKLSWTDNSGNENGFELEKSTDGTNYSTLATLAANTVTYTEANFSAGQVAYYRVRAVHPSGNSAYSNVFNSAVLRTPGVVVNKIYNATSTADGNADAIELLVLENNFDMRNLLVKDAEDNITRDAGGKYRFNNIPFWANLRAGTTIVMRRMGSLTPGYVEDTDASDFTLDLIMDNAAYFTAEHVSGHRFNITNTDMVLIKSGSENGFDDVIHVFATNSGGAATSLFHNVSAPNLISPSITNTGSFQYPLNPNQNATDYTGVKAASSSDANPGFGVGYGQNNIDYIAYLRTIALFPAPTNLLAKVLSAAVVDLTWIDNSTDEDSFQIERSTDGSNFTLLTTTAANTLSFQDNTVTAGVKYFYRVRAVDGTVFSVYSNVAEVTAGAGIITDLNFAAITLLETATVATSAGSLSITSPDPNIAVTYSLVAGAGDTDNASFAIAANTLQTAVALNYEQKSSYTVRVRATSQSNFALEKAFVINIVDVNEKPTIAAIGNKIACAGTDERVIALTGITAGPEVAQTLAATISASLPAMFQTLQVNLLANGSGEIRYTLNANATGNPTITLTLKDNGGTANGGVDTHVETFNLNVFEIPTATITSSQGNMVDKGVVLTLTAAGGTTYQWESNSSIIGASNTASITVRPQANTTYKVTVSNAGGCSTTAAFSVSVNDNYNLVTAANLVSPNGDGVNDFWVIKNIDLYPQSNVKVFDRTGRVIFNKTGYQNDWDGRSNGSSLKEDTYYYIIDFGNGMPKKKGSLTMMNN</sequence>
<dbReference type="CDD" id="cd11304">
    <property type="entry name" value="Cadherin_repeat"/>
    <property type="match status" value="1"/>
</dbReference>
<dbReference type="Gene3D" id="2.60.40.60">
    <property type="entry name" value="Cadherins"/>
    <property type="match status" value="1"/>
</dbReference>
<dbReference type="InterPro" id="IPR015919">
    <property type="entry name" value="Cadherin-like_sf"/>
</dbReference>
<dbReference type="PROSITE" id="PS50268">
    <property type="entry name" value="CADHERIN_2"/>
    <property type="match status" value="1"/>
</dbReference>
<reference evidence="3 4" key="1">
    <citation type="submission" date="2024-12" db="EMBL/GenBank/DDBJ databases">
        <authorList>
            <person name="Hu S."/>
        </authorList>
    </citation>
    <scope>NUCLEOTIDE SEQUENCE [LARGE SCALE GENOMIC DNA]</scope>
    <source>
        <strain evidence="3 4">P-25</strain>
    </source>
</reference>
<evidence type="ECO:0000259" key="1">
    <source>
        <dbReference type="PROSITE" id="PS50268"/>
    </source>
</evidence>
<dbReference type="Proteomes" id="UP001517367">
    <property type="component" value="Unassembled WGS sequence"/>
</dbReference>
<feature type="domain" description="Fibronectin type-III" evidence="2">
    <location>
        <begin position="561"/>
        <end position="650"/>
    </location>
</feature>
<keyword evidence="4" id="KW-1185">Reference proteome</keyword>
<dbReference type="SMART" id="SM00112">
    <property type="entry name" value="CA"/>
    <property type="match status" value="1"/>
</dbReference>
<dbReference type="RefSeq" id="WP_171046914.1">
    <property type="nucleotide sequence ID" value="NZ_SRMP02000023.1"/>
</dbReference>
<dbReference type="Gene3D" id="2.60.40.10">
    <property type="entry name" value="Immunoglobulins"/>
    <property type="match status" value="2"/>
</dbReference>
<evidence type="ECO:0000313" key="3">
    <source>
        <dbReference type="EMBL" id="MFN0292355.1"/>
    </source>
</evidence>
<evidence type="ECO:0000259" key="2">
    <source>
        <dbReference type="PROSITE" id="PS50853"/>
    </source>
</evidence>
<dbReference type="CDD" id="cd00063">
    <property type="entry name" value="FN3"/>
    <property type="match status" value="2"/>
</dbReference>
<dbReference type="InterPro" id="IPR002126">
    <property type="entry name" value="Cadherin-like_dom"/>
</dbReference>
<dbReference type="NCBIfam" id="TIGR04131">
    <property type="entry name" value="Bac_Flav_CTERM"/>
    <property type="match status" value="1"/>
</dbReference>
<evidence type="ECO:0000313" key="4">
    <source>
        <dbReference type="Proteomes" id="UP001517367"/>
    </source>
</evidence>
<dbReference type="InterPro" id="IPR013783">
    <property type="entry name" value="Ig-like_fold"/>
</dbReference>
<comment type="caution">
    <text evidence="3">The sequence shown here is derived from an EMBL/GenBank/DDBJ whole genome shotgun (WGS) entry which is preliminary data.</text>
</comment>
<dbReference type="PROSITE" id="PS50853">
    <property type="entry name" value="FN3"/>
    <property type="match status" value="2"/>
</dbReference>
<proteinExistence type="predicted"/>